<evidence type="ECO:0000313" key="3">
    <source>
        <dbReference type="Proteomes" id="UP000317893"/>
    </source>
</evidence>
<protein>
    <submittedName>
        <fullName evidence="2">SnoaL-like protein</fullName>
    </submittedName>
</protein>
<dbReference type="AlphaFoldDB" id="A0A542E530"/>
<keyword evidence="3" id="KW-1185">Reference proteome</keyword>
<evidence type="ECO:0000259" key="1">
    <source>
        <dbReference type="Pfam" id="PF12680"/>
    </source>
</evidence>
<dbReference type="Gene3D" id="3.10.450.50">
    <property type="match status" value="1"/>
</dbReference>
<dbReference type="Pfam" id="PF12680">
    <property type="entry name" value="SnoaL_2"/>
    <property type="match status" value="1"/>
</dbReference>
<accession>A0A542E530</accession>
<organism evidence="2 3">
    <name type="scientific">Lapillicoccus jejuensis</name>
    <dbReference type="NCBI Taxonomy" id="402171"/>
    <lineage>
        <taxon>Bacteria</taxon>
        <taxon>Bacillati</taxon>
        <taxon>Actinomycetota</taxon>
        <taxon>Actinomycetes</taxon>
        <taxon>Micrococcales</taxon>
        <taxon>Intrasporangiaceae</taxon>
        <taxon>Lapillicoccus</taxon>
    </lineage>
</organism>
<dbReference type="EMBL" id="VFMN01000001">
    <property type="protein sequence ID" value="TQJ10450.1"/>
    <property type="molecule type" value="Genomic_DNA"/>
</dbReference>
<dbReference type="SUPFAM" id="SSF54427">
    <property type="entry name" value="NTF2-like"/>
    <property type="match status" value="1"/>
</dbReference>
<dbReference type="InterPro" id="IPR032710">
    <property type="entry name" value="NTF2-like_dom_sf"/>
</dbReference>
<dbReference type="RefSeq" id="WP_170185732.1">
    <property type="nucleotide sequence ID" value="NZ_BAAAPR010000012.1"/>
</dbReference>
<proteinExistence type="predicted"/>
<reference evidence="2 3" key="1">
    <citation type="submission" date="2019-06" db="EMBL/GenBank/DDBJ databases">
        <title>Sequencing the genomes of 1000 actinobacteria strains.</title>
        <authorList>
            <person name="Klenk H.-P."/>
        </authorList>
    </citation>
    <scope>NUCLEOTIDE SEQUENCE [LARGE SCALE GENOMIC DNA]</scope>
    <source>
        <strain evidence="2 3">DSM 18607</strain>
    </source>
</reference>
<name>A0A542E530_9MICO</name>
<evidence type="ECO:0000313" key="2">
    <source>
        <dbReference type="EMBL" id="TQJ10450.1"/>
    </source>
</evidence>
<feature type="domain" description="SnoaL-like" evidence="1">
    <location>
        <begin position="13"/>
        <end position="113"/>
    </location>
</feature>
<gene>
    <name evidence="2" type="ORF">FB458_3573</name>
</gene>
<comment type="caution">
    <text evidence="2">The sequence shown here is derived from an EMBL/GenBank/DDBJ whole genome shotgun (WGS) entry which is preliminary data.</text>
</comment>
<sequence>MDAVTPVTPPPAVRRWHAVVAAPDPAARDVLLADLLDDDVVFRSPAVHSPQEGRLLTTTYLRAATTVLGPTLRYERELVTGDSACLEFHADLGGTLVHGVDLLRWGADDRLVEFTVMVRPLRGLTVLVERMQAALQDAS</sequence>
<dbReference type="InterPro" id="IPR037401">
    <property type="entry name" value="SnoaL-like"/>
</dbReference>
<dbReference type="Proteomes" id="UP000317893">
    <property type="component" value="Unassembled WGS sequence"/>
</dbReference>